<dbReference type="STRING" id="47312.SAMN04489765_2024"/>
<evidence type="ECO:0000313" key="10">
    <source>
        <dbReference type="Proteomes" id="UP000183053"/>
    </source>
</evidence>
<dbReference type="InterPro" id="IPR002523">
    <property type="entry name" value="MgTranspt_CorA/ZnTranspt_ZntB"/>
</dbReference>
<dbReference type="SUPFAM" id="SSF144083">
    <property type="entry name" value="Magnesium transport protein CorA, transmembrane region"/>
    <property type="match status" value="1"/>
</dbReference>
<feature type="transmembrane region" description="Helical" evidence="8">
    <location>
        <begin position="299"/>
        <end position="319"/>
    </location>
</feature>
<dbReference type="GO" id="GO:0015087">
    <property type="term" value="F:cobalt ion transmembrane transporter activity"/>
    <property type="evidence" value="ECO:0007669"/>
    <property type="project" value="TreeGrafter"/>
</dbReference>
<keyword evidence="5 8" id="KW-0812">Transmembrane</keyword>
<keyword evidence="4" id="KW-1003">Cell membrane</keyword>
<dbReference type="Pfam" id="PF01544">
    <property type="entry name" value="CorA"/>
    <property type="match status" value="1"/>
</dbReference>
<dbReference type="EMBL" id="FNLF01000002">
    <property type="protein sequence ID" value="SDQ83473.1"/>
    <property type="molecule type" value="Genomic_DNA"/>
</dbReference>
<dbReference type="PANTHER" id="PTHR46494">
    <property type="entry name" value="CORA FAMILY METAL ION TRANSPORTER (EUROFUNG)"/>
    <property type="match status" value="1"/>
</dbReference>
<keyword evidence="3" id="KW-0813">Transport</keyword>
<dbReference type="GO" id="GO:0015095">
    <property type="term" value="F:magnesium ion transmembrane transporter activity"/>
    <property type="evidence" value="ECO:0007669"/>
    <property type="project" value="TreeGrafter"/>
</dbReference>
<evidence type="ECO:0000256" key="6">
    <source>
        <dbReference type="ARBA" id="ARBA00022989"/>
    </source>
</evidence>
<dbReference type="OrthoDB" id="9803416at2"/>
<evidence type="ECO:0000256" key="1">
    <source>
        <dbReference type="ARBA" id="ARBA00004651"/>
    </source>
</evidence>
<evidence type="ECO:0000256" key="8">
    <source>
        <dbReference type="SAM" id="Phobius"/>
    </source>
</evidence>
<organism evidence="9 10">
    <name type="scientific">Tsukamurella pulmonis</name>
    <dbReference type="NCBI Taxonomy" id="47312"/>
    <lineage>
        <taxon>Bacteria</taxon>
        <taxon>Bacillati</taxon>
        <taxon>Actinomycetota</taxon>
        <taxon>Actinomycetes</taxon>
        <taxon>Mycobacteriales</taxon>
        <taxon>Tsukamurellaceae</taxon>
        <taxon>Tsukamurella</taxon>
    </lineage>
</organism>
<dbReference type="SUPFAM" id="SSF143865">
    <property type="entry name" value="CorA soluble domain-like"/>
    <property type="match status" value="1"/>
</dbReference>
<dbReference type="GO" id="GO:0005886">
    <property type="term" value="C:plasma membrane"/>
    <property type="evidence" value="ECO:0007669"/>
    <property type="project" value="UniProtKB-SubCell"/>
</dbReference>
<gene>
    <name evidence="9" type="ORF">SAMN04489765_2024</name>
</gene>
<evidence type="ECO:0000256" key="5">
    <source>
        <dbReference type="ARBA" id="ARBA00022692"/>
    </source>
</evidence>
<keyword evidence="10" id="KW-1185">Reference proteome</keyword>
<accession>A0A1H1E487</accession>
<dbReference type="CDD" id="cd12822">
    <property type="entry name" value="TmCorA-like"/>
    <property type="match status" value="1"/>
</dbReference>
<reference evidence="10" key="1">
    <citation type="submission" date="2016-10" db="EMBL/GenBank/DDBJ databases">
        <authorList>
            <person name="Varghese N."/>
            <person name="Submissions S."/>
        </authorList>
    </citation>
    <scope>NUCLEOTIDE SEQUENCE [LARGE SCALE GENOMIC DNA]</scope>
    <source>
        <strain evidence="10">DSM 44142</strain>
    </source>
</reference>
<dbReference type="GO" id="GO:0000287">
    <property type="term" value="F:magnesium ion binding"/>
    <property type="evidence" value="ECO:0007669"/>
    <property type="project" value="TreeGrafter"/>
</dbReference>
<dbReference type="AlphaFoldDB" id="A0A1H1E487"/>
<name>A0A1H1E487_9ACTN</name>
<dbReference type="Proteomes" id="UP000183053">
    <property type="component" value="Unassembled WGS sequence"/>
</dbReference>
<evidence type="ECO:0000256" key="3">
    <source>
        <dbReference type="ARBA" id="ARBA00022448"/>
    </source>
</evidence>
<dbReference type="RefSeq" id="WP_068565649.1">
    <property type="nucleotide sequence ID" value="NZ_AP025457.1"/>
</dbReference>
<evidence type="ECO:0000256" key="7">
    <source>
        <dbReference type="ARBA" id="ARBA00023136"/>
    </source>
</evidence>
<dbReference type="GO" id="GO:0050897">
    <property type="term" value="F:cobalt ion binding"/>
    <property type="evidence" value="ECO:0007669"/>
    <property type="project" value="TreeGrafter"/>
</dbReference>
<sequence>MDVTIRTWNEAADGAARFDRAVHAGAEAVADALATSSGLAWVDVLDPTEAEFAPFAAALHLDPLAVEDALTVHERPKSLRYGEVLFVTAYTVTDDGTTNRLSVFLFECGVLTVRLGPGFDVDTVARSIAANAGLLRYGPHALELMLLDAIVDGYTSRVTAVDERLDDVEAILFDDRASDRVSQMTFALHKDVSELRRIVLPMRDVVGSLLRRVSATPEEHQLLPYAEDVYDHTMRAADWTDGLRDGVESVRSTNLALVDNRLNTVMKKLTSWAAIIAVPTAITGYFGQNVPYPGFAEEWGFWLSLVTMVLLAGGLFILFKRRGWI</sequence>
<dbReference type="Gene3D" id="3.30.460.20">
    <property type="entry name" value="CorA soluble domain-like"/>
    <property type="match status" value="1"/>
</dbReference>
<dbReference type="InterPro" id="IPR045863">
    <property type="entry name" value="CorA_TM1_TM2"/>
</dbReference>
<keyword evidence="6 8" id="KW-1133">Transmembrane helix</keyword>
<dbReference type="PANTHER" id="PTHR46494:SF1">
    <property type="entry name" value="CORA FAMILY METAL ION TRANSPORTER (EUROFUNG)"/>
    <property type="match status" value="1"/>
</dbReference>
<dbReference type="Gene3D" id="1.20.58.340">
    <property type="entry name" value="Magnesium transport protein CorA, transmembrane region"/>
    <property type="match status" value="2"/>
</dbReference>
<dbReference type="InterPro" id="IPR045861">
    <property type="entry name" value="CorA_cytoplasmic_dom"/>
</dbReference>
<evidence type="ECO:0000313" key="9">
    <source>
        <dbReference type="EMBL" id="SDQ83473.1"/>
    </source>
</evidence>
<proteinExistence type="inferred from homology"/>
<comment type="similarity">
    <text evidence="2">Belongs to the CorA metal ion transporter (MIT) (TC 1.A.35) family.</text>
</comment>
<protein>
    <submittedName>
        <fullName evidence="9">Magnesium transporter</fullName>
    </submittedName>
</protein>
<feature type="transmembrane region" description="Helical" evidence="8">
    <location>
        <begin position="269"/>
        <end position="287"/>
    </location>
</feature>
<evidence type="ECO:0000256" key="4">
    <source>
        <dbReference type="ARBA" id="ARBA00022475"/>
    </source>
</evidence>
<comment type="subcellular location">
    <subcellularLocation>
        <location evidence="1">Cell membrane</location>
        <topology evidence="1">Multi-pass membrane protein</topology>
    </subcellularLocation>
</comment>
<evidence type="ECO:0000256" key="2">
    <source>
        <dbReference type="ARBA" id="ARBA00009765"/>
    </source>
</evidence>
<keyword evidence="7 8" id="KW-0472">Membrane</keyword>